<organism evidence="1">
    <name type="scientific">marine sediment metagenome</name>
    <dbReference type="NCBI Taxonomy" id="412755"/>
    <lineage>
        <taxon>unclassified sequences</taxon>
        <taxon>metagenomes</taxon>
        <taxon>ecological metagenomes</taxon>
    </lineage>
</organism>
<reference evidence="1" key="1">
    <citation type="journal article" date="2014" name="Front. Microbiol.">
        <title>High frequency of phylogenetically diverse reductive dehalogenase-homologous genes in deep subseafloor sedimentary metagenomes.</title>
        <authorList>
            <person name="Kawai M."/>
            <person name="Futagami T."/>
            <person name="Toyoda A."/>
            <person name="Takaki Y."/>
            <person name="Nishi S."/>
            <person name="Hori S."/>
            <person name="Arai W."/>
            <person name="Tsubouchi T."/>
            <person name="Morono Y."/>
            <person name="Uchiyama I."/>
            <person name="Ito T."/>
            <person name="Fujiyama A."/>
            <person name="Inagaki F."/>
            <person name="Takami H."/>
        </authorList>
    </citation>
    <scope>NUCLEOTIDE SEQUENCE</scope>
    <source>
        <strain evidence="1">Expedition CK06-06</strain>
    </source>
</reference>
<evidence type="ECO:0000313" key="1">
    <source>
        <dbReference type="EMBL" id="GAJ18253.1"/>
    </source>
</evidence>
<accession>X1ULA9</accession>
<dbReference type="AlphaFoldDB" id="X1ULA9"/>
<dbReference type="InterPro" id="IPR015943">
    <property type="entry name" value="WD40/YVTN_repeat-like_dom_sf"/>
</dbReference>
<feature type="non-terminal residue" evidence="1">
    <location>
        <position position="1"/>
    </location>
</feature>
<name>X1ULA9_9ZZZZ</name>
<evidence type="ECO:0008006" key="2">
    <source>
        <dbReference type="Google" id="ProtNLM"/>
    </source>
</evidence>
<gene>
    <name evidence="1" type="ORF">S12H4_58257</name>
</gene>
<dbReference type="EMBL" id="BARW01037805">
    <property type="protein sequence ID" value="GAJ18253.1"/>
    <property type="molecule type" value="Genomic_DNA"/>
</dbReference>
<protein>
    <recommendedName>
        <fullName evidence="2">Sortilin N-terminal domain-containing protein</fullName>
    </recommendedName>
</protein>
<proteinExistence type="predicted"/>
<sequence length="61" mass="6610">GTTWNEALDFSNLNIIFKEIEFSSKPNIVYGSADQLKVFKSTDGGKTFAAVSGDVQALAHM</sequence>
<comment type="caution">
    <text evidence="1">The sequence shown here is derived from an EMBL/GenBank/DDBJ whole genome shotgun (WGS) entry which is preliminary data.</text>
</comment>
<dbReference type="SUPFAM" id="SSF110296">
    <property type="entry name" value="Oligoxyloglucan reducing end-specific cellobiohydrolase"/>
    <property type="match status" value="1"/>
</dbReference>
<dbReference type="Gene3D" id="2.130.10.10">
    <property type="entry name" value="YVTN repeat-like/Quinoprotein amine dehydrogenase"/>
    <property type="match status" value="1"/>
</dbReference>